<evidence type="ECO:0000313" key="1">
    <source>
        <dbReference type="EMBL" id="CAI9594875.1"/>
    </source>
</evidence>
<accession>A0ABN9FCY0</accession>
<protein>
    <submittedName>
        <fullName evidence="1">Uncharacterized protein</fullName>
    </submittedName>
</protein>
<keyword evidence="2" id="KW-1185">Reference proteome</keyword>
<sequence length="34" mass="3397">MSCQSAPVGHPASATHQCCPSVPPAVPISAAYQC</sequence>
<reference evidence="1" key="1">
    <citation type="submission" date="2023-05" db="EMBL/GenBank/DDBJ databases">
        <authorList>
            <person name="Stuckert A."/>
        </authorList>
    </citation>
    <scope>NUCLEOTIDE SEQUENCE</scope>
</reference>
<dbReference type="EMBL" id="CATNWA010016719">
    <property type="protein sequence ID" value="CAI9594875.1"/>
    <property type="molecule type" value="Genomic_DNA"/>
</dbReference>
<feature type="non-terminal residue" evidence="1">
    <location>
        <position position="34"/>
    </location>
</feature>
<comment type="caution">
    <text evidence="1">The sequence shown here is derived from an EMBL/GenBank/DDBJ whole genome shotgun (WGS) entry which is preliminary data.</text>
</comment>
<dbReference type="Proteomes" id="UP001162483">
    <property type="component" value="Unassembled WGS sequence"/>
</dbReference>
<organism evidence="1 2">
    <name type="scientific">Staurois parvus</name>
    <dbReference type="NCBI Taxonomy" id="386267"/>
    <lineage>
        <taxon>Eukaryota</taxon>
        <taxon>Metazoa</taxon>
        <taxon>Chordata</taxon>
        <taxon>Craniata</taxon>
        <taxon>Vertebrata</taxon>
        <taxon>Euteleostomi</taxon>
        <taxon>Amphibia</taxon>
        <taxon>Batrachia</taxon>
        <taxon>Anura</taxon>
        <taxon>Neobatrachia</taxon>
        <taxon>Ranoidea</taxon>
        <taxon>Ranidae</taxon>
        <taxon>Staurois</taxon>
    </lineage>
</organism>
<evidence type="ECO:0000313" key="2">
    <source>
        <dbReference type="Proteomes" id="UP001162483"/>
    </source>
</evidence>
<proteinExistence type="predicted"/>
<name>A0ABN9FCY0_9NEOB</name>
<gene>
    <name evidence="1" type="ORF">SPARVUS_LOCUS11805566</name>
</gene>